<gene>
    <name evidence="7" type="ORF">L1O03_00650</name>
</gene>
<evidence type="ECO:0000256" key="5">
    <source>
        <dbReference type="ARBA" id="ARBA00022842"/>
    </source>
</evidence>
<evidence type="ECO:0000313" key="8">
    <source>
        <dbReference type="Proteomes" id="UP001139336"/>
    </source>
</evidence>
<dbReference type="InterPro" id="IPR005494">
    <property type="entry name" value="GSPS_pre-ATP-grasp-like_dom"/>
</dbReference>
<dbReference type="GO" id="GO:0005524">
    <property type="term" value="F:ATP binding"/>
    <property type="evidence" value="ECO:0007669"/>
    <property type="project" value="UniProtKB-KW"/>
</dbReference>
<dbReference type="Proteomes" id="UP001139336">
    <property type="component" value="Unassembled WGS sequence"/>
</dbReference>
<dbReference type="GO" id="GO:0046872">
    <property type="term" value="F:metal ion binding"/>
    <property type="evidence" value="ECO:0007669"/>
    <property type="project" value="UniProtKB-KW"/>
</dbReference>
<sequence>MRRIPVLRERPDWEKIIAEENLVYDLYDEDDKEHYWNENFVYCFSQLEHSDIVQQVEELHRLCIDAIDDIAAGTYGHLGLPAPMFRLARDSWSAHRENPEAEMDLYGRFDVIRDAENGAVKLLEYNADTPTSLVESAVCQDTHFLFHFGDDPRFIQPTRLGDALIDRWEEIRLARTGRFGYVDNTLYCACVRDDEYGEDEVSTKLIQHTAQMAGWRTHFMRMEDIVFDTELRRFEDQEGYPIQSIFKLYPWEDIGLDEFADYTIETYPSTAWFEPAWKMFLSTKHLLAILWHRNPGHPNLVPAYVGSPQDLRHYVRKPIFGREGAGIEIVDDGHRVAGDPEDWDASECVFQEFIDTKDVFGGTANFHPVIGAWIVGGKFAGYSIRESDGLITDDSARFTPAIVEQF</sequence>
<proteinExistence type="predicted"/>
<keyword evidence="4" id="KW-0067">ATP-binding</keyword>
<dbReference type="AlphaFoldDB" id="A0A9X1TYC6"/>
<dbReference type="InterPro" id="IPR016185">
    <property type="entry name" value="PreATP-grasp_dom_sf"/>
</dbReference>
<evidence type="ECO:0000313" key="7">
    <source>
        <dbReference type="EMBL" id="MCF4005691.1"/>
    </source>
</evidence>
<keyword evidence="3" id="KW-0547">Nucleotide-binding</keyword>
<accession>A0A9X1TYC6</accession>
<name>A0A9X1TYC6_9CORY</name>
<comment type="caution">
    <text evidence="7">The sequence shown here is derived from an EMBL/GenBank/DDBJ whole genome shotgun (WGS) entry which is preliminary data.</text>
</comment>
<keyword evidence="2" id="KW-0479">Metal-binding</keyword>
<evidence type="ECO:0000256" key="1">
    <source>
        <dbReference type="ARBA" id="ARBA00022598"/>
    </source>
</evidence>
<reference evidence="7" key="1">
    <citation type="submission" date="2022-01" db="EMBL/GenBank/DDBJ databases">
        <title>Corynebacterium sp. nov isolated from isolated from the feces of the greater white-fronted geese (Anser albifrons) at Poyang Lake, PR China.</title>
        <authorList>
            <person name="Liu Q."/>
        </authorList>
    </citation>
    <scope>NUCLEOTIDE SEQUENCE</scope>
    <source>
        <strain evidence="7">JCM 32435</strain>
    </source>
</reference>
<protein>
    <submittedName>
        <fullName evidence="7">Glutathionylspermidine synthase family protein</fullName>
    </submittedName>
</protein>
<keyword evidence="5" id="KW-0460">Magnesium</keyword>
<evidence type="ECO:0000256" key="4">
    <source>
        <dbReference type="ARBA" id="ARBA00022840"/>
    </source>
</evidence>
<organism evidence="7 8">
    <name type="scientific">Corynebacterium uropygiale</name>
    <dbReference type="NCBI Taxonomy" id="1775911"/>
    <lineage>
        <taxon>Bacteria</taxon>
        <taxon>Bacillati</taxon>
        <taxon>Actinomycetota</taxon>
        <taxon>Actinomycetes</taxon>
        <taxon>Mycobacteriales</taxon>
        <taxon>Corynebacteriaceae</taxon>
        <taxon>Corynebacterium</taxon>
    </lineage>
</organism>
<dbReference type="Pfam" id="PF03738">
    <property type="entry name" value="GSP_synth"/>
    <property type="match status" value="1"/>
</dbReference>
<dbReference type="RefSeq" id="WP_236117499.1">
    <property type="nucleotide sequence ID" value="NZ_JAKGSI010000001.1"/>
</dbReference>
<evidence type="ECO:0000259" key="6">
    <source>
        <dbReference type="Pfam" id="PF03738"/>
    </source>
</evidence>
<keyword evidence="8" id="KW-1185">Reference proteome</keyword>
<feature type="domain" description="Glutathionylspermidine synthase pre-ATP-grasp-like" evidence="6">
    <location>
        <begin position="13"/>
        <end position="403"/>
    </location>
</feature>
<dbReference type="GO" id="GO:0016874">
    <property type="term" value="F:ligase activity"/>
    <property type="evidence" value="ECO:0007669"/>
    <property type="project" value="UniProtKB-KW"/>
</dbReference>
<evidence type="ECO:0000256" key="3">
    <source>
        <dbReference type="ARBA" id="ARBA00022741"/>
    </source>
</evidence>
<dbReference type="SUPFAM" id="SSF56059">
    <property type="entry name" value="Glutathione synthetase ATP-binding domain-like"/>
    <property type="match status" value="1"/>
</dbReference>
<keyword evidence="1" id="KW-0436">Ligase</keyword>
<dbReference type="EMBL" id="JAKGSI010000001">
    <property type="protein sequence ID" value="MCF4005691.1"/>
    <property type="molecule type" value="Genomic_DNA"/>
</dbReference>
<dbReference type="Gene3D" id="3.30.1490.330">
    <property type="match status" value="1"/>
</dbReference>
<evidence type="ECO:0000256" key="2">
    <source>
        <dbReference type="ARBA" id="ARBA00022723"/>
    </source>
</evidence>
<dbReference type="SUPFAM" id="SSF52440">
    <property type="entry name" value="PreATP-grasp domain"/>
    <property type="match status" value="1"/>
</dbReference>